<evidence type="ECO:0000313" key="1">
    <source>
        <dbReference type="EMBL" id="SCY56104.1"/>
    </source>
</evidence>
<gene>
    <name evidence="1" type="ORF">SAMN03080606_01816</name>
</gene>
<dbReference type="OrthoDB" id="1953341at2"/>
<evidence type="ECO:0000313" key="2">
    <source>
        <dbReference type="Proteomes" id="UP000198636"/>
    </source>
</evidence>
<dbReference type="RefSeq" id="WP_091542553.1">
    <property type="nucleotide sequence ID" value="NZ_FMUS01000010.1"/>
</dbReference>
<dbReference type="STRING" id="1120976.SAMN03080606_01816"/>
<dbReference type="AlphaFoldDB" id="A0A1G5GX83"/>
<dbReference type="Proteomes" id="UP000198636">
    <property type="component" value="Unassembled WGS sequence"/>
</dbReference>
<organism evidence="1 2">
    <name type="scientific">Alkaliphilus peptidifermentans DSM 18978</name>
    <dbReference type="NCBI Taxonomy" id="1120976"/>
    <lineage>
        <taxon>Bacteria</taxon>
        <taxon>Bacillati</taxon>
        <taxon>Bacillota</taxon>
        <taxon>Clostridia</taxon>
        <taxon>Peptostreptococcales</taxon>
        <taxon>Natronincolaceae</taxon>
        <taxon>Alkaliphilus</taxon>
    </lineage>
</organism>
<accession>A0A1G5GX83</accession>
<protein>
    <submittedName>
        <fullName evidence="1">Uncharacterized protein</fullName>
    </submittedName>
</protein>
<name>A0A1G5GX83_9FIRM</name>
<reference evidence="1 2" key="1">
    <citation type="submission" date="2016-10" db="EMBL/GenBank/DDBJ databases">
        <authorList>
            <person name="de Groot N.N."/>
        </authorList>
    </citation>
    <scope>NUCLEOTIDE SEQUENCE [LARGE SCALE GENOMIC DNA]</scope>
    <source>
        <strain evidence="1 2">DSM 18978</strain>
    </source>
</reference>
<sequence length="148" mass="16629">MKKFFKIAAIVFVAITFIFVISRHGWRIFGFSACNSPSSLYAETVSVEDGLVRMKGVIGSSAPAYVGHTYKIEDNNLYIGVKHNTFLGFINRLGNFNITISVDSTNIENVYFKDKDREKLIWDAQQGHVRAIPQVTESTKGVTEDDED</sequence>
<proteinExistence type="predicted"/>
<dbReference type="EMBL" id="FMUS01000010">
    <property type="protein sequence ID" value="SCY56104.1"/>
    <property type="molecule type" value="Genomic_DNA"/>
</dbReference>
<keyword evidence="2" id="KW-1185">Reference proteome</keyword>